<dbReference type="HAMAP" id="MF_01471">
    <property type="entry name" value="Cas2"/>
    <property type="match status" value="1"/>
</dbReference>
<keyword evidence="3 9" id="KW-0540">Nuclease</keyword>
<dbReference type="Gene3D" id="3.30.70.240">
    <property type="match status" value="1"/>
</dbReference>
<evidence type="ECO:0000313" key="11">
    <source>
        <dbReference type="Proteomes" id="UP000242694"/>
    </source>
</evidence>
<comment type="subunit">
    <text evidence="9">Homodimer, forms a heterotetramer with a Cas1 homodimer.</text>
</comment>
<dbReference type="Pfam" id="PF09827">
    <property type="entry name" value="CRISPR_Cas2"/>
    <property type="match status" value="1"/>
</dbReference>
<evidence type="ECO:0000256" key="2">
    <source>
        <dbReference type="ARBA" id="ARBA00009959"/>
    </source>
</evidence>
<evidence type="ECO:0000256" key="4">
    <source>
        <dbReference type="ARBA" id="ARBA00022723"/>
    </source>
</evidence>
<reference evidence="10 11" key="1">
    <citation type="journal article" date="2016" name="Front. Microbiol.">
        <title>Comprehensive Phylogenetic Analysis of Bovine Non-aureus Staphylococci Species Based on Whole-Genome Sequencing.</title>
        <authorList>
            <person name="Naushad S."/>
            <person name="Barkema H.W."/>
            <person name="Luby C."/>
            <person name="Condas L.A."/>
            <person name="Nobrega D.B."/>
            <person name="Carson D.A."/>
            <person name="De Buck J."/>
        </authorList>
    </citation>
    <scope>NUCLEOTIDE SEQUENCE [LARGE SCALE GENOMIC DNA]</scope>
    <source>
        <strain evidence="10 11">SNUC 993</strain>
    </source>
</reference>
<sequence>MSYRFMRVFIMFDLPVETKKQRRIYNKFRKRLTEEGFLMMQYSIYIKSVINKDAAKTTIANVNRYLPTEGHVRALVITEKQYEKMQILLGEENQNIEILGDHRTILF</sequence>
<evidence type="ECO:0000256" key="3">
    <source>
        <dbReference type="ARBA" id="ARBA00022722"/>
    </source>
</evidence>
<keyword evidence="8 9" id="KW-0051">Antiviral defense</keyword>
<comment type="cofactor">
    <cofactor evidence="1 9">
        <name>Mg(2+)</name>
        <dbReference type="ChEBI" id="CHEBI:18420"/>
    </cofactor>
</comment>
<comment type="function">
    <text evidence="9">CRISPR (clustered regularly interspaced short palindromic repeat), is an adaptive immune system that provides protection against mobile genetic elements (viruses, transposable elements and conjugative plasmids). CRISPR clusters contain sequences complementary to antecedent mobile elements and target invading nucleic acids. CRISPR clusters are transcribed and processed into CRISPR RNA (crRNA). Functions as a ssRNA-specific endoribonuclease. Involved in the integration of spacer DNA into the CRISPR cassette.</text>
</comment>
<dbReference type="RefSeq" id="WP_107392935.1">
    <property type="nucleotide sequence ID" value="NZ_JAHCOE010000008.1"/>
</dbReference>
<dbReference type="SUPFAM" id="SSF143430">
    <property type="entry name" value="TTP0101/SSO1404-like"/>
    <property type="match status" value="1"/>
</dbReference>
<dbReference type="Proteomes" id="UP000242694">
    <property type="component" value="Unassembled WGS sequence"/>
</dbReference>
<keyword evidence="7 9" id="KW-0460">Magnesium</keyword>
<evidence type="ECO:0000256" key="9">
    <source>
        <dbReference type="HAMAP-Rule" id="MF_01471"/>
    </source>
</evidence>
<evidence type="ECO:0000256" key="8">
    <source>
        <dbReference type="ARBA" id="ARBA00023118"/>
    </source>
</evidence>
<keyword evidence="6 9" id="KW-0378">Hydrolase</keyword>
<dbReference type="EC" id="3.1.-.-" evidence="9"/>
<dbReference type="InterPro" id="IPR021127">
    <property type="entry name" value="CRISPR_associated_Cas2"/>
</dbReference>
<proteinExistence type="inferred from homology"/>
<keyword evidence="11" id="KW-1185">Reference proteome</keyword>
<comment type="similarity">
    <text evidence="2 9">Belongs to the CRISPR-associated endoribonuclease Cas2 protein family.</text>
</comment>
<dbReference type="EMBL" id="PZDI01000038">
    <property type="protein sequence ID" value="PTH16834.1"/>
    <property type="molecule type" value="Genomic_DNA"/>
</dbReference>
<dbReference type="InterPro" id="IPR019199">
    <property type="entry name" value="Virulence_VapD/CRISPR_Cas2"/>
</dbReference>
<evidence type="ECO:0000256" key="1">
    <source>
        <dbReference type="ARBA" id="ARBA00001946"/>
    </source>
</evidence>
<evidence type="ECO:0000313" key="10">
    <source>
        <dbReference type="EMBL" id="PTH16834.1"/>
    </source>
</evidence>
<gene>
    <name evidence="9 10" type="primary">cas2</name>
    <name evidence="10" type="ORF">BU607_08010</name>
</gene>
<organism evidence="10 11">
    <name type="scientific">Staphylococcus auricularis</name>
    <dbReference type="NCBI Taxonomy" id="29379"/>
    <lineage>
        <taxon>Bacteria</taxon>
        <taxon>Bacillati</taxon>
        <taxon>Bacillota</taxon>
        <taxon>Bacilli</taxon>
        <taxon>Bacillales</taxon>
        <taxon>Staphylococcaceae</taxon>
        <taxon>Staphylococcus</taxon>
    </lineage>
</organism>
<name>A0ABX5IEV4_9STAP</name>
<keyword evidence="5 9" id="KW-0255">Endonuclease</keyword>
<keyword evidence="4 9" id="KW-0479">Metal-binding</keyword>
<dbReference type="NCBIfam" id="TIGR01573">
    <property type="entry name" value="cas2"/>
    <property type="match status" value="1"/>
</dbReference>
<accession>A0ABX5IEV4</accession>
<evidence type="ECO:0000256" key="6">
    <source>
        <dbReference type="ARBA" id="ARBA00022801"/>
    </source>
</evidence>
<dbReference type="GO" id="GO:0004519">
    <property type="term" value="F:endonuclease activity"/>
    <property type="evidence" value="ECO:0007669"/>
    <property type="project" value="UniProtKB-KW"/>
</dbReference>
<evidence type="ECO:0000256" key="7">
    <source>
        <dbReference type="ARBA" id="ARBA00022842"/>
    </source>
</evidence>
<protein>
    <recommendedName>
        <fullName evidence="9">CRISPR-associated endoribonuclease Cas2</fullName>
        <ecNumber evidence="9">3.1.-.-</ecNumber>
    </recommendedName>
</protein>
<evidence type="ECO:0000256" key="5">
    <source>
        <dbReference type="ARBA" id="ARBA00022759"/>
    </source>
</evidence>
<comment type="caution">
    <text evidence="10">The sequence shown here is derived from an EMBL/GenBank/DDBJ whole genome shotgun (WGS) entry which is preliminary data.</text>
</comment>
<feature type="binding site" evidence="9">
    <location>
        <position position="13"/>
    </location>
    <ligand>
        <name>Mg(2+)</name>
        <dbReference type="ChEBI" id="CHEBI:18420"/>
        <note>catalytic</note>
    </ligand>
</feature>